<dbReference type="Pfam" id="PF02475">
    <property type="entry name" value="TRM5-TYW2_MTfase"/>
    <property type="match status" value="1"/>
</dbReference>
<feature type="compositionally biased region" description="Basic residues" evidence="15">
    <location>
        <begin position="663"/>
        <end position="672"/>
    </location>
</feature>
<dbReference type="FunFam" id="3.30.300.110:FF:000004">
    <property type="entry name" value="tRNA (guanine(37)-N1)-methyltransferase"/>
    <property type="match status" value="1"/>
</dbReference>
<evidence type="ECO:0000256" key="14">
    <source>
        <dbReference type="HAMAP-Rule" id="MF_03152"/>
    </source>
</evidence>
<accession>A0AAV6Y629</accession>
<evidence type="ECO:0000256" key="15">
    <source>
        <dbReference type="SAM" id="MobiDB-lite"/>
    </source>
</evidence>
<evidence type="ECO:0000256" key="7">
    <source>
        <dbReference type="ARBA" id="ARBA00022691"/>
    </source>
</evidence>
<reference evidence="18" key="1">
    <citation type="submission" date="2019-10" db="EMBL/GenBank/DDBJ databases">
        <authorList>
            <person name="Zhang R."/>
            <person name="Pan Y."/>
            <person name="Wang J."/>
            <person name="Ma R."/>
            <person name="Yu S."/>
        </authorList>
    </citation>
    <scope>NUCLEOTIDE SEQUENCE</scope>
    <source>
        <strain evidence="18">LA-IB0</strain>
        <tissue evidence="18">Leaf</tissue>
    </source>
</reference>
<feature type="transmembrane region" description="Helical" evidence="16">
    <location>
        <begin position="85"/>
        <end position="105"/>
    </location>
</feature>
<feature type="compositionally biased region" description="Polar residues" evidence="15">
    <location>
        <begin position="621"/>
        <end position="630"/>
    </location>
</feature>
<dbReference type="Pfam" id="PF25133">
    <property type="entry name" value="TYW2_N_2"/>
    <property type="match status" value="1"/>
</dbReference>
<evidence type="ECO:0000256" key="10">
    <source>
        <dbReference type="ARBA" id="ARBA00022989"/>
    </source>
</evidence>
<evidence type="ECO:0000256" key="6">
    <source>
        <dbReference type="ARBA" id="ARBA00022679"/>
    </source>
</evidence>
<feature type="region of interest" description="Disordered" evidence="15">
    <location>
        <begin position="647"/>
        <end position="673"/>
    </location>
</feature>
<evidence type="ECO:0000256" key="12">
    <source>
        <dbReference type="ARBA" id="ARBA00023136"/>
    </source>
</evidence>
<dbReference type="InterPro" id="IPR056743">
    <property type="entry name" value="TRM5-TYW2-like_MTfase"/>
</dbReference>
<dbReference type="GO" id="GO:0005886">
    <property type="term" value="C:plasma membrane"/>
    <property type="evidence" value="ECO:0007669"/>
    <property type="project" value="TreeGrafter"/>
</dbReference>
<dbReference type="InterPro" id="IPR030382">
    <property type="entry name" value="MeTrfase_TRM5/TYW2"/>
</dbReference>
<dbReference type="InterPro" id="IPR025792">
    <property type="entry name" value="tRNA_Gua_MeTrfase_euk"/>
</dbReference>
<evidence type="ECO:0000256" key="8">
    <source>
        <dbReference type="ARBA" id="ARBA00022692"/>
    </source>
</evidence>
<evidence type="ECO:0000256" key="16">
    <source>
        <dbReference type="SAM" id="Phobius"/>
    </source>
</evidence>
<evidence type="ECO:0000259" key="17">
    <source>
        <dbReference type="PROSITE" id="PS51684"/>
    </source>
</evidence>
<sequence>MIIDIMMINKTCLDKMVNEPMRFKPMRMFGEKFIKSQGVPHAETPRAHEEDTFVRYESTRKGESHYSRFTQQELPACKPILTPRLVIAILLFLALTFIPIGLLSLSASEHVVELIERYDNVCIPSNYSGSVHDERIGFIQSPETNKTCIRTLTIPKKMKHPIYVYYQLDQFYQNHRRYVKSRNDHQIKSLKKEGSTKSCEPENVNDDNKPIVPCGLIAWSLFNDTYKFSRNENPLEINKRNIAWKSDRTKKFGSNVYPKNFQSHGLIGGGKLNESIPLNEQEDLIVWMRTAALPNFRKIYGRIETDLEAKEKIRVVIENNYNTYSFNGKKKLASWGSILPVLEQKSSIEIIVFYSLLLYMLDRPRIKPITEDPTSDKNRYMLLSEKIQNADLSEIPGDKVDELKKLFEIQVVPYSFTLGYSYWGAGHIAHLNITDEALPYKDVIAKVIYDKNYPRIKTIVNKVGSITNEFRVPKFEILAGEGHMVTEVRQYGAIFKLDYSLVYWNSRLEHEHLRLISKFEVGDTICDMFAGIGPFAIPAAQKGCQVYANDLNPDSIHYLKINAEINKAANLVRAYNLDARKFISSLMKVPSSGGCLESDIAIRKTSEEGEMQEKQDKNFTDVESNGLSSANEDEKLVNVKRRSESSFEAVAENGSANSEPDRKKRGSNKRIRGSQSFNAKPWEHFDHVIMNLPASALEFLDSFRGLIHRRHWKGPLPWIHCYCFIRSNETEDLIISKAETAMGARIQDPVFHRVRDVAPNKAMFCLSFILPEETCVTDEVDNNAL</sequence>
<dbReference type="EMBL" id="WHWC01000002">
    <property type="protein sequence ID" value="KAG8388497.1"/>
    <property type="molecule type" value="Genomic_DNA"/>
</dbReference>
<keyword evidence="19" id="KW-1185">Reference proteome</keyword>
<keyword evidence="8 16" id="KW-0812">Transmembrane</keyword>
<dbReference type="GO" id="GO:0005759">
    <property type="term" value="C:mitochondrial matrix"/>
    <property type="evidence" value="ECO:0007669"/>
    <property type="project" value="UniProtKB-SubCell"/>
</dbReference>
<dbReference type="GO" id="GO:0030488">
    <property type="term" value="P:tRNA methylation"/>
    <property type="evidence" value="ECO:0007669"/>
    <property type="project" value="UniProtKB-UniRule"/>
</dbReference>
<dbReference type="InterPro" id="IPR056744">
    <property type="entry name" value="TRM5/TYW2-like_N"/>
</dbReference>
<feature type="binding site" evidence="14">
    <location>
        <begin position="550"/>
        <end position="551"/>
    </location>
    <ligand>
        <name>S-adenosyl-L-methionine</name>
        <dbReference type="ChEBI" id="CHEBI:59789"/>
    </ligand>
</feature>
<keyword evidence="9 14" id="KW-0819">tRNA processing</keyword>
<comment type="similarity">
    <text evidence="2">Belongs to the CDC50/LEM3 family.</text>
</comment>
<keyword evidence="13 14" id="KW-0539">Nucleus</keyword>
<comment type="caution">
    <text evidence="18">The sequence shown here is derived from an EMBL/GenBank/DDBJ whole genome shotgun (WGS) entry which is preliminary data.</text>
</comment>
<keyword evidence="5 14" id="KW-0489">Methyltransferase</keyword>
<evidence type="ECO:0000256" key="2">
    <source>
        <dbReference type="ARBA" id="ARBA00009457"/>
    </source>
</evidence>
<feature type="binding site" evidence="14">
    <location>
        <begin position="578"/>
        <end position="579"/>
    </location>
    <ligand>
        <name>S-adenosyl-L-methionine</name>
        <dbReference type="ChEBI" id="CHEBI:59789"/>
    </ligand>
</feature>
<comment type="similarity">
    <text evidence="3">Belongs to the class I-like SAM-binding methyltransferase superfamily. TRM5/TYW2 family.</text>
</comment>
<evidence type="ECO:0000256" key="13">
    <source>
        <dbReference type="ARBA" id="ARBA00023242"/>
    </source>
</evidence>
<dbReference type="PANTHER" id="PTHR10926">
    <property type="entry name" value="CELL CYCLE CONTROL PROTEIN 50"/>
    <property type="match status" value="1"/>
</dbReference>
<evidence type="ECO:0000256" key="1">
    <source>
        <dbReference type="ARBA" id="ARBA00004370"/>
    </source>
</evidence>
<comment type="function">
    <text evidence="14">Specifically methylates the N1 position of guanosine-37 in various cytoplasmic and mitochondrial tRNAs. Methylation is not dependent on the nature of the nucleoside 5' of the target nucleoside. This is the first step in the biosynthesis of wybutosine (yW), a modified base adjacent to the anticodon of tRNAs and required for accurate decoding.</text>
</comment>
<dbReference type="EC" id="2.1.1.228" evidence="14"/>
<feature type="binding site" evidence="14">
    <location>
        <position position="691"/>
    </location>
    <ligand>
        <name>S-adenosyl-L-methionine</name>
        <dbReference type="ChEBI" id="CHEBI:59789"/>
    </ligand>
</feature>
<dbReference type="Pfam" id="PF03381">
    <property type="entry name" value="CDC50"/>
    <property type="match status" value="1"/>
</dbReference>
<keyword evidence="6 14" id="KW-0808">Transferase</keyword>
<keyword evidence="7 14" id="KW-0949">S-adenosyl-L-methionine</keyword>
<dbReference type="PROSITE" id="PS51684">
    <property type="entry name" value="SAM_MT_TRM5_TYW2"/>
    <property type="match status" value="1"/>
</dbReference>
<proteinExistence type="inferred from homology"/>
<dbReference type="Proteomes" id="UP000826271">
    <property type="component" value="Unassembled WGS sequence"/>
</dbReference>
<dbReference type="Gene3D" id="3.30.300.110">
    <property type="entry name" value="Met-10+ protein-like domains"/>
    <property type="match status" value="1"/>
</dbReference>
<dbReference type="InterPro" id="IPR005045">
    <property type="entry name" value="CDC50/LEM3_fam"/>
</dbReference>
<comment type="subcellular location">
    <subcellularLocation>
        <location evidence="1">Membrane</location>
    </subcellularLocation>
    <subcellularLocation>
        <location evidence="14">Mitochondrion matrix</location>
    </subcellularLocation>
    <subcellularLocation>
        <location evidence="14">Nucleus</location>
    </subcellularLocation>
    <subcellularLocation>
        <location evidence="14">Cytoplasm</location>
    </subcellularLocation>
    <text evidence="14">Predominantly in the mitochondria and in the nucleus.</text>
</comment>
<feature type="region of interest" description="Disordered" evidence="15">
    <location>
        <begin position="607"/>
        <end position="635"/>
    </location>
</feature>
<dbReference type="GO" id="GO:0005794">
    <property type="term" value="C:Golgi apparatus"/>
    <property type="evidence" value="ECO:0007669"/>
    <property type="project" value="TreeGrafter"/>
</dbReference>
<evidence type="ECO:0000256" key="4">
    <source>
        <dbReference type="ARBA" id="ARBA00022490"/>
    </source>
</evidence>
<keyword evidence="11 14" id="KW-0496">Mitochondrion</keyword>
<protein>
    <recommendedName>
        <fullName evidence="14">tRNA (guanine(37)-N1)-methyltransferase</fullName>
        <ecNumber evidence="14">2.1.1.228</ecNumber>
    </recommendedName>
    <alternativeName>
        <fullName evidence="14">M1G-methyltransferase</fullName>
    </alternativeName>
    <alternativeName>
        <fullName evidence="14">tRNA [GM37] methyltransferase</fullName>
    </alternativeName>
    <alternativeName>
        <fullName evidence="14">tRNA methyltransferase 5 homolog</fullName>
    </alternativeName>
</protein>
<evidence type="ECO:0000313" key="19">
    <source>
        <dbReference type="Proteomes" id="UP000826271"/>
    </source>
</evidence>
<evidence type="ECO:0000256" key="3">
    <source>
        <dbReference type="ARBA" id="ARBA00009775"/>
    </source>
</evidence>
<dbReference type="SUPFAM" id="SSF53335">
    <property type="entry name" value="S-adenosyl-L-methionine-dependent methyltransferases"/>
    <property type="match status" value="1"/>
</dbReference>
<keyword evidence="10 16" id="KW-1133">Transmembrane helix</keyword>
<comment type="similarity">
    <text evidence="14">Belongs to the TRM5 / TYW2 family.</text>
</comment>
<feature type="domain" description="SAM-dependent methyltransferase TRM5/TYW2-type" evidence="17">
    <location>
        <begin position="422"/>
        <end position="772"/>
    </location>
</feature>
<evidence type="ECO:0000256" key="9">
    <source>
        <dbReference type="ARBA" id="ARBA00022694"/>
    </source>
</evidence>
<feature type="compositionally biased region" description="Basic and acidic residues" evidence="15">
    <location>
        <begin position="607"/>
        <end position="620"/>
    </location>
</feature>
<comment type="catalytic activity">
    <reaction evidence="14">
        <text>guanosine(37) in tRNA + S-adenosyl-L-methionine = N(1)-methylguanosine(37) in tRNA + S-adenosyl-L-homocysteine + H(+)</text>
        <dbReference type="Rhea" id="RHEA:36899"/>
        <dbReference type="Rhea" id="RHEA-COMP:10145"/>
        <dbReference type="Rhea" id="RHEA-COMP:10147"/>
        <dbReference type="ChEBI" id="CHEBI:15378"/>
        <dbReference type="ChEBI" id="CHEBI:57856"/>
        <dbReference type="ChEBI" id="CHEBI:59789"/>
        <dbReference type="ChEBI" id="CHEBI:73542"/>
        <dbReference type="ChEBI" id="CHEBI:74269"/>
        <dbReference type="EC" id="2.1.1.228"/>
    </reaction>
</comment>
<dbReference type="GO" id="GO:0052906">
    <property type="term" value="F:tRNA (guanine(37)-N1)-methyltransferase activity"/>
    <property type="evidence" value="ECO:0007669"/>
    <property type="project" value="UniProtKB-UniRule"/>
</dbReference>
<comment type="subunit">
    <text evidence="14">Monomer.</text>
</comment>
<evidence type="ECO:0000256" key="11">
    <source>
        <dbReference type="ARBA" id="ARBA00023128"/>
    </source>
</evidence>
<dbReference type="HAMAP" id="MF_03152">
    <property type="entry name" value="TRM5"/>
    <property type="match status" value="1"/>
</dbReference>
<organism evidence="18 19">
    <name type="scientific">Buddleja alternifolia</name>
    <dbReference type="NCBI Taxonomy" id="168488"/>
    <lineage>
        <taxon>Eukaryota</taxon>
        <taxon>Viridiplantae</taxon>
        <taxon>Streptophyta</taxon>
        <taxon>Embryophyta</taxon>
        <taxon>Tracheophyta</taxon>
        <taxon>Spermatophyta</taxon>
        <taxon>Magnoliopsida</taxon>
        <taxon>eudicotyledons</taxon>
        <taxon>Gunneridae</taxon>
        <taxon>Pentapetalae</taxon>
        <taxon>asterids</taxon>
        <taxon>lamiids</taxon>
        <taxon>Lamiales</taxon>
        <taxon>Scrophulariaceae</taxon>
        <taxon>Buddlejeae</taxon>
        <taxon>Buddleja</taxon>
    </lineage>
</organism>
<dbReference type="InterPro" id="IPR029063">
    <property type="entry name" value="SAM-dependent_MTases_sf"/>
</dbReference>
<name>A0AAV6Y629_9LAMI</name>
<evidence type="ECO:0000313" key="18">
    <source>
        <dbReference type="EMBL" id="KAG8388497.1"/>
    </source>
</evidence>
<keyword evidence="12 16" id="KW-0472">Membrane</keyword>
<dbReference type="CDD" id="cd02440">
    <property type="entry name" value="AdoMet_MTases"/>
    <property type="match status" value="1"/>
</dbReference>
<gene>
    <name evidence="18" type="ORF">BUALT_Bualt02G0131800</name>
</gene>
<feature type="binding site" evidence="14">
    <location>
        <position position="512"/>
    </location>
    <ligand>
        <name>S-adenosyl-L-methionine</name>
        <dbReference type="ChEBI" id="CHEBI:59789"/>
    </ligand>
</feature>
<dbReference type="AlphaFoldDB" id="A0AAV6Y629"/>
<dbReference type="GO" id="GO:0005634">
    <property type="term" value="C:nucleus"/>
    <property type="evidence" value="ECO:0007669"/>
    <property type="project" value="UniProtKB-SubCell"/>
</dbReference>
<dbReference type="GO" id="GO:0005783">
    <property type="term" value="C:endoplasmic reticulum"/>
    <property type="evidence" value="ECO:0007669"/>
    <property type="project" value="TreeGrafter"/>
</dbReference>
<dbReference type="Gene3D" id="3.40.50.150">
    <property type="entry name" value="Vaccinia Virus protein VP39"/>
    <property type="match status" value="1"/>
</dbReference>
<keyword evidence="4 14" id="KW-0963">Cytoplasm</keyword>
<evidence type="ECO:0000256" key="5">
    <source>
        <dbReference type="ARBA" id="ARBA00022603"/>
    </source>
</evidence>
<dbReference type="PANTHER" id="PTHR10926:SF72">
    <property type="entry name" value="ALA-INTERACTING SUBUNIT"/>
    <property type="match status" value="1"/>
</dbReference>